<dbReference type="GO" id="GO:0016020">
    <property type="term" value="C:membrane"/>
    <property type="evidence" value="ECO:0007669"/>
    <property type="project" value="GOC"/>
</dbReference>
<evidence type="ECO:0000313" key="19">
    <source>
        <dbReference type="EMBL" id="QHO69310.1"/>
    </source>
</evidence>
<dbReference type="NCBIfam" id="TIGR01173">
    <property type="entry name" value="glmU"/>
    <property type="match status" value="1"/>
</dbReference>
<accession>A0A7L5AFQ5</accession>
<dbReference type="UniPathway" id="UPA00973"/>
<dbReference type="EC" id="2.7.7.23" evidence="17"/>
<feature type="binding site" evidence="17">
    <location>
        <position position="234"/>
    </location>
    <ligand>
        <name>Mg(2+)</name>
        <dbReference type="ChEBI" id="CHEBI:18420"/>
    </ligand>
</feature>
<dbReference type="Gene3D" id="3.90.550.10">
    <property type="entry name" value="Spore Coat Polysaccharide Biosynthesis Protein SpsA, Chain A"/>
    <property type="match status" value="1"/>
</dbReference>
<dbReference type="CDD" id="cd02540">
    <property type="entry name" value="GT2_GlmU_N_bac"/>
    <property type="match status" value="1"/>
</dbReference>
<feature type="binding site" evidence="17">
    <location>
        <begin position="11"/>
        <end position="14"/>
    </location>
    <ligand>
        <name>UDP-N-acetyl-alpha-D-glucosamine</name>
        <dbReference type="ChEBI" id="CHEBI:57705"/>
    </ligand>
</feature>
<dbReference type="NCBIfam" id="NF010932">
    <property type="entry name" value="PRK14352.1"/>
    <property type="match status" value="1"/>
</dbReference>
<feature type="binding site" evidence="17">
    <location>
        <position position="234"/>
    </location>
    <ligand>
        <name>UDP-N-acetyl-alpha-D-glucosamine</name>
        <dbReference type="ChEBI" id="CHEBI:57705"/>
    </ligand>
</feature>
<comment type="cofactor">
    <cofactor evidence="17">
        <name>Mg(2+)</name>
        <dbReference type="ChEBI" id="CHEBI:18420"/>
    </cofactor>
    <text evidence="17">Binds 1 Mg(2+) ion per subunit.</text>
</comment>
<comment type="similarity">
    <text evidence="2 17">In the N-terminal section; belongs to the N-acetylglucosamine-1-phosphate uridyltransferase family.</text>
</comment>
<comment type="pathway">
    <text evidence="17">Nucleotide-sugar biosynthesis; UDP-N-acetyl-alpha-D-glucosamine biosynthesis; UDP-N-acetyl-alpha-D-glucosamine from N-acetyl-alpha-D-glucosamine 1-phosphate: step 1/1.</text>
</comment>
<evidence type="ECO:0000256" key="5">
    <source>
        <dbReference type="ARBA" id="ARBA00022695"/>
    </source>
</evidence>
<dbReference type="GO" id="GO:0005737">
    <property type="term" value="C:cytoplasm"/>
    <property type="evidence" value="ECO:0007669"/>
    <property type="project" value="UniProtKB-SubCell"/>
</dbReference>
<keyword evidence="12 17" id="KW-0012">Acyltransferase</keyword>
<feature type="region of interest" description="Pyrophosphorylase" evidence="17">
    <location>
        <begin position="1"/>
        <end position="236"/>
    </location>
</feature>
<keyword evidence="11 17" id="KW-0511">Multifunctional enzyme</keyword>
<dbReference type="Gene3D" id="2.160.10.10">
    <property type="entry name" value="Hexapeptide repeat proteins"/>
    <property type="match status" value="1"/>
</dbReference>
<comment type="pathway">
    <text evidence="17">Bacterial outer membrane biogenesis; LPS lipid A biosynthesis.</text>
</comment>
<feature type="binding site" evidence="17">
    <location>
        <position position="25"/>
    </location>
    <ligand>
        <name>UDP-N-acetyl-alpha-D-glucosamine</name>
        <dbReference type="ChEBI" id="CHEBI:57705"/>
    </ligand>
</feature>
<keyword evidence="6 17" id="KW-0479">Metal-binding</keyword>
<evidence type="ECO:0000256" key="10">
    <source>
        <dbReference type="ARBA" id="ARBA00022984"/>
    </source>
</evidence>
<dbReference type="InterPro" id="IPR011004">
    <property type="entry name" value="Trimer_LpxA-like_sf"/>
</dbReference>
<evidence type="ECO:0000256" key="14">
    <source>
        <dbReference type="ARBA" id="ARBA00048247"/>
    </source>
</evidence>
<evidence type="ECO:0000256" key="17">
    <source>
        <dbReference type="HAMAP-Rule" id="MF_01631"/>
    </source>
</evidence>
<keyword evidence="8 17" id="KW-0460">Magnesium</keyword>
<comment type="function">
    <text evidence="16 17">Catalyzes the last two sequential reactions in the de novo biosynthetic pathway for UDP-N-acetylglucosamine (UDP-GlcNAc). The C-terminal domain catalyzes the transfer of acetyl group from acetyl coenzyme A to glucosamine-1-phosphate (GlcN-1-P) to produce N-acetylglucosamine-1-phosphate (GlcNAc-1-P), which is converted into UDP-GlcNAc by the transfer of uridine 5-monophosphate (from uridine 5-triphosphate), a reaction catalyzed by the N-terminal domain.</text>
</comment>
<reference evidence="19 20" key="1">
    <citation type="submission" date="2016-09" db="EMBL/GenBank/DDBJ databases">
        <title>Complete genome sequence of microbes from the polar regions.</title>
        <authorList>
            <person name="Liao L."/>
            <person name="Chen B."/>
        </authorList>
    </citation>
    <scope>NUCLEOTIDE SEQUENCE [LARGE SCALE GENOMIC DNA]</scope>
    <source>
        <strain evidence="19 20">ZS314</strain>
    </source>
</reference>
<feature type="binding site" evidence="17">
    <location>
        <begin position="83"/>
        <end position="84"/>
    </location>
    <ligand>
        <name>UDP-N-acetyl-alpha-D-glucosamine</name>
        <dbReference type="ChEBI" id="CHEBI:57705"/>
    </ligand>
</feature>
<comment type="similarity">
    <text evidence="1 17">In the C-terminal section; belongs to the transferase hexapeptide repeat family.</text>
</comment>
<evidence type="ECO:0000256" key="11">
    <source>
        <dbReference type="ARBA" id="ARBA00023268"/>
    </source>
</evidence>
<dbReference type="PANTHER" id="PTHR43584">
    <property type="entry name" value="NUCLEOTIDYL TRANSFERASE"/>
    <property type="match status" value="1"/>
</dbReference>
<dbReference type="InterPro" id="IPR050065">
    <property type="entry name" value="GlmU-like"/>
</dbReference>
<evidence type="ECO:0000256" key="4">
    <source>
        <dbReference type="ARBA" id="ARBA00022679"/>
    </source>
</evidence>
<dbReference type="Pfam" id="PF12804">
    <property type="entry name" value="NTP_transf_3"/>
    <property type="match status" value="1"/>
</dbReference>
<dbReference type="SUPFAM" id="SSF51161">
    <property type="entry name" value="Trimeric LpxA-like enzymes"/>
    <property type="match status" value="1"/>
</dbReference>
<evidence type="ECO:0000256" key="16">
    <source>
        <dbReference type="ARBA" id="ARBA00049628"/>
    </source>
</evidence>
<feature type="active site" description="Proton acceptor" evidence="17">
    <location>
        <position position="369"/>
    </location>
</feature>
<keyword evidence="3 17" id="KW-0963">Cytoplasm</keyword>
<dbReference type="GO" id="GO:0000287">
    <property type="term" value="F:magnesium ion binding"/>
    <property type="evidence" value="ECO:0007669"/>
    <property type="project" value="UniProtKB-UniRule"/>
</dbReference>
<gene>
    <name evidence="17" type="primary">glmU</name>
    <name evidence="19" type="ORF">BHD05_06260</name>
</gene>
<feature type="binding site" evidence="17">
    <location>
        <begin position="392"/>
        <end position="393"/>
    </location>
    <ligand>
        <name>acetyl-CoA</name>
        <dbReference type="ChEBI" id="CHEBI:57288"/>
    </ligand>
</feature>
<dbReference type="PANTHER" id="PTHR43584:SF3">
    <property type="entry name" value="BIFUNCTIONAL PROTEIN GLMU"/>
    <property type="match status" value="1"/>
</dbReference>
<dbReference type="GO" id="GO:0003977">
    <property type="term" value="F:UDP-N-acetylglucosamine diphosphorylase activity"/>
    <property type="evidence" value="ECO:0007669"/>
    <property type="project" value="UniProtKB-UniRule"/>
</dbReference>
<organism evidence="19 20">
    <name type="scientific">Marisediminicola antarctica</name>
    <dbReference type="NCBI Taxonomy" id="674079"/>
    <lineage>
        <taxon>Bacteria</taxon>
        <taxon>Bacillati</taxon>
        <taxon>Actinomycetota</taxon>
        <taxon>Actinomycetes</taxon>
        <taxon>Micrococcales</taxon>
        <taxon>Microbacteriaceae</taxon>
        <taxon>Marisediminicola</taxon>
    </lineage>
</organism>
<dbReference type="GO" id="GO:0009252">
    <property type="term" value="P:peptidoglycan biosynthetic process"/>
    <property type="evidence" value="ECO:0007669"/>
    <property type="project" value="UniProtKB-UniRule"/>
</dbReference>
<feature type="region of interest" description="Linker" evidence="17">
    <location>
        <begin position="237"/>
        <end position="257"/>
    </location>
</feature>
<comment type="pathway">
    <text evidence="17">Nucleotide-sugar biosynthesis; UDP-N-acetyl-alpha-D-glucosamine biosynthesis; N-acetyl-alpha-D-glucosamine 1-phosphate from alpha-D-glucosamine 6-phosphate (route II): step 2/2.</text>
</comment>
<feature type="binding site" evidence="17">
    <location>
        <position position="386"/>
    </location>
    <ligand>
        <name>acetyl-CoA</name>
        <dbReference type="ChEBI" id="CHEBI:57288"/>
    </ligand>
</feature>
<feature type="binding site" evidence="17">
    <location>
        <position position="372"/>
    </location>
    <ligand>
        <name>UDP-N-acetyl-alpha-D-glucosamine</name>
        <dbReference type="ChEBI" id="CHEBI:57705"/>
    </ligand>
</feature>
<dbReference type="KEGG" id="mant:BHD05_06260"/>
<dbReference type="InterPro" id="IPR025877">
    <property type="entry name" value="MobA-like_NTP_Trfase"/>
</dbReference>
<feature type="domain" description="MobA-like NTP transferase" evidence="18">
    <location>
        <begin position="8"/>
        <end position="132"/>
    </location>
</feature>
<proteinExistence type="inferred from homology"/>
<dbReference type="InterPro" id="IPR029044">
    <property type="entry name" value="Nucleotide-diphossugar_trans"/>
</dbReference>
<evidence type="ECO:0000256" key="3">
    <source>
        <dbReference type="ARBA" id="ARBA00022490"/>
    </source>
</evidence>
<dbReference type="GO" id="GO:0000902">
    <property type="term" value="P:cell morphogenesis"/>
    <property type="evidence" value="ECO:0007669"/>
    <property type="project" value="UniProtKB-UniRule"/>
</dbReference>
<dbReference type="GO" id="GO:0006048">
    <property type="term" value="P:UDP-N-acetylglucosamine biosynthetic process"/>
    <property type="evidence" value="ECO:0007669"/>
    <property type="project" value="UniProtKB-UniPathway"/>
</dbReference>
<comment type="caution">
    <text evidence="17">Lacks conserved residue(s) required for the propagation of feature annotation.</text>
</comment>
<dbReference type="GO" id="GO:0071555">
    <property type="term" value="P:cell wall organization"/>
    <property type="evidence" value="ECO:0007669"/>
    <property type="project" value="UniProtKB-KW"/>
</dbReference>
<evidence type="ECO:0000256" key="8">
    <source>
        <dbReference type="ARBA" id="ARBA00022842"/>
    </source>
</evidence>
<keyword evidence="20" id="KW-1185">Reference proteome</keyword>
<keyword evidence="9 17" id="KW-0133">Cell shape</keyword>
<dbReference type="InterPro" id="IPR005882">
    <property type="entry name" value="Bifunctional_GlmU"/>
</dbReference>
<feature type="binding site" evidence="17">
    <location>
        <position position="383"/>
    </location>
    <ligand>
        <name>UDP-N-acetyl-alpha-D-glucosamine</name>
        <dbReference type="ChEBI" id="CHEBI:57705"/>
    </ligand>
</feature>
<protein>
    <recommendedName>
        <fullName evidence="17">Bifunctional protein GlmU</fullName>
    </recommendedName>
    <domain>
        <recommendedName>
            <fullName evidence="17">UDP-N-acetylglucosamine pyrophosphorylase</fullName>
            <ecNumber evidence="17">2.7.7.23</ecNumber>
        </recommendedName>
        <alternativeName>
            <fullName evidence="17">N-acetylglucosamine-1-phosphate uridyltransferase</fullName>
        </alternativeName>
    </domain>
    <domain>
        <recommendedName>
            <fullName evidence="17">Glucosamine-1-phosphate N-acetyltransferase</fullName>
            <ecNumber evidence="17">2.3.1.157</ecNumber>
        </recommendedName>
    </domain>
</protein>
<comment type="catalytic activity">
    <reaction evidence="14 17">
        <text>alpha-D-glucosamine 1-phosphate + acetyl-CoA = N-acetyl-alpha-D-glucosamine 1-phosphate + CoA + H(+)</text>
        <dbReference type="Rhea" id="RHEA:13725"/>
        <dbReference type="ChEBI" id="CHEBI:15378"/>
        <dbReference type="ChEBI" id="CHEBI:57287"/>
        <dbReference type="ChEBI" id="CHEBI:57288"/>
        <dbReference type="ChEBI" id="CHEBI:57776"/>
        <dbReference type="ChEBI" id="CHEBI:58516"/>
        <dbReference type="EC" id="2.3.1.157"/>
    </reaction>
</comment>
<keyword evidence="10 17" id="KW-0573">Peptidoglycan synthesis</keyword>
<feature type="binding site" evidence="17">
    <location>
        <position position="411"/>
    </location>
    <ligand>
        <name>acetyl-CoA</name>
        <dbReference type="ChEBI" id="CHEBI:57288"/>
    </ligand>
</feature>
<evidence type="ECO:0000256" key="6">
    <source>
        <dbReference type="ARBA" id="ARBA00022723"/>
    </source>
</evidence>
<evidence type="ECO:0000313" key="20">
    <source>
        <dbReference type="Proteomes" id="UP000464507"/>
    </source>
</evidence>
<keyword evidence="7 17" id="KW-0677">Repeat</keyword>
<dbReference type="GO" id="GO:0009245">
    <property type="term" value="P:lipid A biosynthetic process"/>
    <property type="evidence" value="ECO:0007669"/>
    <property type="project" value="UniProtKB-UniRule"/>
</dbReference>
<feature type="binding site" evidence="17">
    <location>
        <position position="357"/>
    </location>
    <ligand>
        <name>UDP-N-acetyl-alpha-D-glucosamine</name>
        <dbReference type="ChEBI" id="CHEBI:57705"/>
    </ligand>
</feature>
<comment type="subcellular location">
    <subcellularLocation>
        <location evidence="17">Cytoplasm</location>
    </subcellularLocation>
</comment>
<feature type="binding site" evidence="17">
    <location>
        <position position="146"/>
    </location>
    <ligand>
        <name>UDP-N-acetyl-alpha-D-glucosamine</name>
        <dbReference type="ChEBI" id="CHEBI:57705"/>
    </ligand>
</feature>
<comment type="catalytic activity">
    <reaction evidence="15 17">
        <text>N-acetyl-alpha-D-glucosamine 1-phosphate + UTP + H(+) = UDP-N-acetyl-alpha-D-glucosamine + diphosphate</text>
        <dbReference type="Rhea" id="RHEA:13509"/>
        <dbReference type="ChEBI" id="CHEBI:15378"/>
        <dbReference type="ChEBI" id="CHEBI:33019"/>
        <dbReference type="ChEBI" id="CHEBI:46398"/>
        <dbReference type="ChEBI" id="CHEBI:57705"/>
        <dbReference type="ChEBI" id="CHEBI:57776"/>
        <dbReference type="EC" id="2.7.7.23"/>
    </reaction>
</comment>
<dbReference type="AlphaFoldDB" id="A0A7L5AFQ5"/>
<dbReference type="OrthoDB" id="9775031at2"/>
<evidence type="ECO:0000256" key="1">
    <source>
        <dbReference type="ARBA" id="ARBA00007707"/>
    </source>
</evidence>
<dbReference type="GO" id="GO:0008360">
    <property type="term" value="P:regulation of cell shape"/>
    <property type="evidence" value="ECO:0007669"/>
    <property type="project" value="UniProtKB-KW"/>
</dbReference>
<dbReference type="SUPFAM" id="SSF53448">
    <property type="entry name" value="Nucleotide-diphospho-sugar transferases"/>
    <property type="match status" value="1"/>
</dbReference>
<keyword evidence="13 17" id="KW-0961">Cell wall biogenesis/degradation</keyword>
<feature type="binding site" evidence="17">
    <location>
        <position position="161"/>
    </location>
    <ligand>
        <name>UDP-N-acetyl-alpha-D-glucosamine</name>
        <dbReference type="ChEBI" id="CHEBI:57705"/>
    </ligand>
</feature>
<dbReference type="InterPro" id="IPR038009">
    <property type="entry name" value="GlmU_C_LbH"/>
</dbReference>
<evidence type="ECO:0000256" key="12">
    <source>
        <dbReference type="ARBA" id="ARBA00023315"/>
    </source>
</evidence>
<feature type="binding site" evidence="17">
    <location>
        <position position="176"/>
    </location>
    <ligand>
        <name>UDP-N-acetyl-alpha-D-glucosamine</name>
        <dbReference type="ChEBI" id="CHEBI:57705"/>
    </ligand>
</feature>
<evidence type="ECO:0000256" key="13">
    <source>
        <dbReference type="ARBA" id="ARBA00023316"/>
    </source>
</evidence>
<evidence type="ECO:0000256" key="7">
    <source>
        <dbReference type="ARBA" id="ARBA00022737"/>
    </source>
</evidence>
<dbReference type="EMBL" id="CP017146">
    <property type="protein sequence ID" value="QHO69310.1"/>
    <property type="molecule type" value="Genomic_DNA"/>
</dbReference>
<dbReference type="Proteomes" id="UP000464507">
    <property type="component" value="Chromosome"/>
</dbReference>
<feature type="binding site" evidence="17">
    <location>
        <position position="429"/>
    </location>
    <ligand>
        <name>acetyl-CoA</name>
        <dbReference type="ChEBI" id="CHEBI:57288"/>
    </ligand>
</feature>
<feature type="binding site" evidence="17">
    <location>
        <position position="339"/>
    </location>
    <ligand>
        <name>UDP-N-acetyl-alpha-D-glucosamine</name>
        <dbReference type="ChEBI" id="CHEBI:57705"/>
    </ligand>
</feature>
<dbReference type="GO" id="GO:0019134">
    <property type="term" value="F:glucosamine-1-phosphate N-acetyltransferase activity"/>
    <property type="evidence" value="ECO:0007669"/>
    <property type="project" value="UniProtKB-UniRule"/>
</dbReference>
<evidence type="ECO:0000256" key="9">
    <source>
        <dbReference type="ARBA" id="ARBA00022960"/>
    </source>
</evidence>
<dbReference type="RefSeq" id="WP_161885674.1">
    <property type="nucleotide sequence ID" value="NZ_CP017146.1"/>
</dbReference>
<keyword evidence="4 17" id="KW-0808">Transferase</keyword>
<sequence length="478" mass="48973">MTSENLAVVILAAGQGTRMKSTTPKVLHDLAGMPLVCHVLATADRLGAAHIVAVVRHERDTVAAAITAQSPHVIIADQDDLPGTGRAVEVALGHLPEDFTGQVVVLSADVPLLDSETLVSLIAAHREAGNSLTLLSAILDDPTGNGRILRDAGGTFTAIVEQKDGSLAELDVREVNAGVYIFDVPALRTVLASIGTDNAQREKYLTDAASGIQRAGGTIAAVPVTDHWLVAGINDRVQLGNAALELNARIVRGWQLAGVTVVDPVSTWIDVTATLAEDVELLPGTQIKGATQIERGAKIGPDTTLLDCEVGEGATVKRTDATLAVIGAGASVGPFAYLRPGTILGADAKIGTFVETKNSTIGASSKVPHLSYIGDTTVGIGSNVGAGTITANYDGVNKHKTVVGSHVRTGSHNVFVAPVRIGDGAYTGAGTVVRKDVPAGALAINVAPQRNMAGWVGTNRPGSTAAVAAATAGESVTE</sequence>
<evidence type="ECO:0000256" key="15">
    <source>
        <dbReference type="ARBA" id="ARBA00048493"/>
    </source>
</evidence>
<feature type="binding site" evidence="17">
    <location>
        <position position="109"/>
    </location>
    <ligand>
        <name>Mg(2+)</name>
        <dbReference type="ChEBI" id="CHEBI:18420"/>
    </ligand>
</feature>
<evidence type="ECO:0000259" key="18">
    <source>
        <dbReference type="Pfam" id="PF12804"/>
    </source>
</evidence>
<name>A0A7L5AFQ5_9MICO</name>
<feature type="region of interest" description="N-acetyltransferase" evidence="17">
    <location>
        <begin position="258"/>
        <end position="478"/>
    </location>
</feature>
<evidence type="ECO:0000256" key="2">
    <source>
        <dbReference type="ARBA" id="ARBA00007947"/>
    </source>
</evidence>
<feature type="binding site" evidence="17">
    <location>
        <position position="78"/>
    </location>
    <ligand>
        <name>UDP-N-acetyl-alpha-D-glucosamine</name>
        <dbReference type="ChEBI" id="CHEBI:57705"/>
    </ligand>
</feature>
<comment type="subunit">
    <text evidence="17">Homotrimer.</text>
</comment>
<dbReference type="HAMAP" id="MF_01631">
    <property type="entry name" value="GlmU"/>
    <property type="match status" value="1"/>
</dbReference>
<dbReference type="UniPathway" id="UPA00113">
    <property type="reaction ID" value="UER00532"/>
</dbReference>
<keyword evidence="5 17" id="KW-0548">Nucleotidyltransferase</keyword>
<dbReference type="CDD" id="cd03353">
    <property type="entry name" value="LbH_GlmU_C"/>
    <property type="match status" value="1"/>
</dbReference>
<dbReference type="EC" id="2.3.1.157" evidence="17"/>